<dbReference type="RefSeq" id="WP_138191172.1">
    <property type="nucleotide sequence ID" value="NZ_VBWP01000006.1"/>
</dbReference>
<sequence>MTTLMLIVVPKDAGPGYAGRPLKNQVGGVVTLGDGTELPVDKDIFNKVPVGETMVVDGVSYKINKVSMIMPTMGKVVLESLV</sequence>
<dbReference type="InParanoid" id="A0A5R8QAK4"/>
<comment type="caution">
    <text evidence="1">The sequence shown here is derived from an EMBL/GenBank/DDBJ whole genome shotgun (WGS) entry which is preliminary data.</text>
</comment>
<name>A0A5R8QAK4_9FIRM</name>
<protein>
    <submittedName>
        <fullName evidence="1">Uncharacterized protein</fullName>
    </submittedName>
</protein>
<reference evidence="1 2" key="1">
    <citation type="submission" date="2019-05" db="EMBL/GenBank/DDBJ databases">
        <title>Culicoidintestinum kansasii gen. nov., sp. nov. from the gastrointestinal tract of the biting midge, Culicoides sonorensis.</title>
        <authorList>
            <person name="Neupane S."/>
            <person name="Ghosh A."/>
            <person name="Gunther S."/>
            <person name="Martin K."/>
            <person name="Zurek L."/>
        </authorList>
    </citation>
    <scope>NUCLEOTIDE SEQUENCE [LARGE SCALE GENOMIC DNA]</scope>
    <source>
        <strain evidence="1 2">CS-1</strain>
    </source>
</reference>
<evidence type="ECO:0000313" key="1">
    <source>
        <dbReference type="EMBL" id="TLG72946.1"/>
    </source>
</evidence>
<proteinExistence type="predicted"/>
<keyword evidence="2" id="KW-1185">Reference proteome</keyword>
<organism evidence="1 2">
    <name type="scientific">Culicoidibacter larvae</name>
    <dbReference type="NCBI Taxonomy" id="2579976"/>
    <lineage>
        <taxon>Bacteria</taxon>
        <taxon>Bacillati</taxon>
        <taxon>Bacillota</taxon>
        <taxon>Culicoidibacteria</taxon>
        <taxon>Culicoidibacterales</taxon>
        <taxon>Culicoidibacteraceae</taxon>
        <taxon>Culicoidibacter</taxon>
    </lineage>
</organism>
<evidence type="ECO:0000313" key="2">
    <source>
        <dbReference type="Proteomes" id="UP000306912"/>
    </source>
</evidence>
<gene>
    <name evidence="1" type="ORF">FEZ08_07820</name>
</gene>
<dbReference type="EMBL" id="VBWP01000006">
    <property type="protein sequence ID" value="TLG72946.1"/>
    <property type="molecule type" value="Genomic_DNA"/>
</dbReference>
<accession>A0A5R8QAK4</accession>
<dbReference type="Proteomes" id="UP000306912">
    <property type="component" value="Unassembled WGS sequence"/>
</dbReference>
<dbReference type="AlphaFoldDB" id="A0A5R8QAK4"/>